<dbReference type="Pfam" id="PF01083">
    <property type="entry name" value="Cutinase"/>
    <property type="match status" value="1"/>
</dbReference>
<evidence type="ECO:0000256" key="1">
    <source>
        <dbReference type="ARBA" id="ARBA00022801"/>
    </source>
</evidence>
<dbReference type="PANTHER" id="PTHR33630:SF9">
    <property type="entry name" value="CUTINASE 4"/>
    <property type="match status" value="1"/>
</dbReference>
<dbReference type="SUPFAM" id="SSF53474">
    <property type="entry name" value="alpha/beta-Hydrolases"/>
    <property type="match status" value="1"/>
</dbReference>
<dbReference type="EMBL" id="KZ819603">
    <property type="protein sequence ID" value="PWN34523.1"/>
    <property type="molecule type" value="Genomic_DNA"/>
</dbReference>
<evidence type="ECO:0000256" key="2">
    <source>
        <dbReference type="ARBA" id="ARBA00023157"/>
    </source>
</evidence>
<dbReference type="AlphaFoldDB" id="A0A316VE23"/>
<dbReference type="InParanoid" id="A0A316VE23"/>
<accession>A0A316VE23</accession>
<dbReference type="RefSeq" id="XP_025354825.1">
    <property type="nucleotide sequence ID" value="XM_025495710.1"/>
</dbReference>
<sequence>SSTVIIQARGTNEAQGPSAGFALMNALVMGSWTGGNQYFVQYPANWDQISVAGTDDIINKVTAISQNFPNQCVLLQGYSQGAAATTNALNQLNGTAADSVKGVFLIGNPLRKPNLPCNVNSTGGTSTESSIGVEMRLLSNLSSVPDSFVNKTLDVCIDGDGICDSTNGNGYGAQNQHLSYAYDANVQSLG</sequence>
<dbReference type="Proteomes" id="UP000245771">
    <property type="component" value="Unassembled WGS sequence"/>
</dbReference>
<reference evidence="3 4" key="1">
    <citation type="journal article" date="2018" name="Mol. Biol. Evol.">
        <title>Broad Genomic Sampling Reveals a Smut Pathogenic Ancestry of the Fungal Clade Ustilaginomycotina.</title>
        <authorList>
            <person name="Kijpornyongpan T."/>
            <person name="Mondo S.J."/>
            <person name="Barry K."/>
            <person name="Sandor L."/>
            <person name="Lee J."/>
            <person name="Lipzen A."/>
            <person name="Pangilinan J."/>
            <person name="LaButti K."/>
            <person name="Hainaut M."/>
            <person name="Henrissat B."/>
            <person name="Grigoriev I.V."/>
            <person name="Spatafora J.W."/>
            <person name="Aime M.C."/>
        </authorList>
    </citation>
    <scope>NUCLEOTIDE SEQUENCE [LARGE SCALE GENOMIC DNA]</scope>
    <source>
        <strain evidence="3 4">MCA 3882</strain>
    </source>
</reference>
<feature type="non-terminal residue" evidence="3">
    <location>
        <position position="190"/>
    </location>
</feature>
<keyword evidence="2" id="KW-1015">Disulfide bond</keyword>
<dbReference type="GeneID" id="37017491"/>
<dbReference type="InterPro" id="IPR000675">
    <property type="entry name" value="Cutinase/axe"/>
</dbReference>
<feature type="non-terminal residue" evidence="3">
    <location>
        <position position="1"/>
    </location>
</feature>
<keyword evidence="1 3" id="KW-0378">Hydrolase</keyword>
<keyword evidence="4" id="KW-1185">Reference proteome</keyword>
<organism evidence="3 4">
    <name type="scientific">Meira miltonrushii</name>
    <dbReference type="NCBI Taxonomy" id="1280837"/>
    <lineage>
        <taxon>Eukaryota</taxon>
        <taxon>Fungi</taxon>
        <taxon>Dikarya</taxon>
        <taxon>Basidiomycota</taxon>
        <taxon>Ustilaginomycotina</taxon>
        <taxon>Exobasidiomycetes</taxon>
        <taxon>Exobasidiales</taxon>
        <taxon>Brachybasidiaceae</taxon>
        <taxon>Meira</taxon>
    </lineage>
</organism>
<evidence type="ECO:0000313" key="4">
    <source>
        <dbReference type="Proteomes" id="UP000245771"/>
    </source>
</evidence>
<dbReference type="InterPro" id="IPR029058">
    <property type="entry name" value="AB_hydrolase_fold"/>
</dbReference>
<evidence type="ECO:0000313" key="3">
    <source>
        <dbReference type="EMBL" id="PWN34523.1"/>
    </source>
</evidence>
<dbReference type="PANTHER" id="PTHR33630">
    <property type="entry name" value="CUTINASE RV1984C-RELATED-RELATED"/>
    <property type="match status" value="1"/>
</dbReference>
<gene>
    <name evidence="3" type="ORF">FA14DRAFT_104442</name>
</gene>
<protein>
    <submittedName>
        <fullName evidence="3">Alpha/beta-hydrolase</fullName>
    </submittedName>
</protein>
<dbReference type="SMART" id="SM01110">
    <property type="entry name" value="Cutinase"/>
    <property type="match status" value="1"/>
</dbReference>
<dbReference type="STRING" id="1280837.A0A316VE23"/>
<dbReference type="OrthoDB" id="2586582at2759"/>
<dbReference type="GO" id="GO:0052689">
    <property type="term" value="F:carboxylic ester hydrolase activity"/>
    <property type="evidence" value="ECO:0007669"/>
    <property type="project" value="UniProtKB-ARBA"/>
</dbReference>
<proteinExistence type="predicted"/>
<name>A0A316VE23_9BASI</name>
<dbReference type="Gene3D" id="3.40.50.1820">
    <property type="entry name" value="alpha/beta hydrolase"/>
    <property type="match status" value="1"/>
</dbReference>